<organism evidence="3 4">
    <name type="scientific">Cuscuta campestris</name>
    <dbReference type="NCBI Taxonomy" id="132261"/>
    <lineage>
        <taxon>Eukaryota</taxon>
        <taxon>Viridiplantae</taxon>
        <taxon>Streptophyta</taxon>
        <taxon>Embryophyta</taxon>
        <taxon>Tracheophyta</taxon>
        <taxon>Spermatophyta</taxon>
        <taxon>Magnoliopsida</taxon>
        <taxon>eudicotyledons</taxon>
        <taxon>Gunneridae</taxon>
        <taxon>Pentapetalae</taxon>
        <taxon>asterids</taxon>
        <taxon>lamiids</taxon>
        <taxon>Solanales</taxon>
        <taxon>Convolvulaceae</taxon>
        <taxon>Cuscuteae</taxon>
        <taxon>Cuscuta</taxon>
        <taxon>Cuscuta subgen. Grammica</taxon>
        <taxon>Cuscuta sect. Cleistogrammica</taxon>
    </lineage>
</organism>
<dbReference type="GO" id="GO:0017056">
    <property type="term" value="F:structural constituent of nuclear pore"/>
    <property type="evidence" value="ECO:0007669"/>
    <property type="project" value="InterPro"/>
</dbReference>
<accession>A0A484N229</accession>
<feature type="compositionally biased region" description="Basic residues" evidence="1">
    <location>
        <begin position="40"/>
        <end position="49"/>
    </location>
</feature>
<evidence type="ECO:0000256" key="1">
    <source>
        <dbReference type="SAM" id="MobiDB-lite"/>
    </source>
</evidence>
<dbReference type="AlphaFoldDB" id="A0A484N229"/>
<dbReference type="InterPro" id="IPR007230">
    <property type="entry name" value="Nup98_auto-Pept-S59_dom"/>
</dbReference>
<sequence length="135" mass="15164">MKTKDRRPIHRIFDMMASLGETNIVTNVLKKAAKVLHYRHERNSARHSKPPIWTDGFNENGSSTETISPPKANQKPNGVQKGGSLITLNKQCAGEATIVYGHGADIETLMPELRHPDYYTMPQIQELPAMERAEL</sequence>
<protein>
    <recommendedName>
        <fullName evidence="2">Peptidase S59 domain-containing protein</fullName>
    </recommendedName>
</protein>
<keyword evidence="4" id="KW-1185">Reference proteome</keyword>
<reference evidence="3 4" key="1">
    <citation type="submission" date="2018-04" db="EMBL/GenBank/DDBJ databases">
        <authorList>
            <person name="Vogel A."/>
        </authorList>
    </citation>
    <scope>NUCLEOTIDE SEQUENCE [LARGE SCALE GENOMIC DNA]</scope>
</reference>
<proteinExistence type="predicted"/>
<feature type="region of interest" description="Disordered" evidence="1">
    <location>
        <begin position="40"/>
        <end position="83"/>
    </location>
</feature>
<dbReference type="EMBL" id="OOIL02005511">
    <property type="protein sequence ID" value="VFQ95110.1"/>
    <property type="molecule type" value="Genomic_DNA"/>
</dbReference>
<evidence type="ECO:0000313" key="3">
    <source>
        <dbReference type="EMBL" id="VFQ95110.1"/>
    </source>
</evidence>
<dbReference type="Proteomes" id="UP000595140">
    <property type="component" value="Unassembled WGS sequence"/>
</dbReference>
<evidence type="ECO:0000313" key="4">
    <source>
        <dbReference type="Proteomes" id="UP000595140"/>
    </source>
</evidence>
<dbReference type="PROSITE" id="PS51434">
    <property type="entry name" value="NUP_C"/>
    <property type="match status" value="1"/>
</dbReference>
<name>A0A484N229_9ASTE</name>
<evidence type="ECO:0000259" key="2">
    <source>
        <dbReference type="PROSITE" id="PS51434"/>
    </source>
</evidence>
<dbReference type="GO" id="GO:0005643">
    <property type="term" value="C:nuclear pore"/>
    <property type="evidence" value="ECO:0007669"/>
    <property type="project" value="InterPro"/>
</dbReference>
<dbReference type="OrthoDB" id="3797628at2759"/>
<feature type="compositionally biased region" description="Polar residues" evidence="1">
    <location>
        <begin position="57"/>
        <end position="67"/>
    </location>
</feature>
<feature type="domain" description="Peptidase S59" evidence="2">
    <location>
        <begin position="115"/>
        <end position="135"/>
    </location>
</feature>
<gene>
    <name evidence="3" type="ORF">CCAM_LOCUS36886</name>
</gene>